<keyword evidence="3" id="KW-1185">Reference proteome</keyword>
<dbReference type="STRING" id="909613.UO65_0512"/>
<dbReference type="Proteomes" id="UP000019277">
    <property type="component" value="Unassembled WGS sequence"/>
</dbReference>
<comment type="caution">
    <text evidence="2">The sequence shown here is derived from an EMBL/GenBank/DDBJ whole genome shotgun (WGS) entry which is preliminary data.</text>
</comment>
<feature type="compositionally biased region" description="Polar residues" evidence="1">
    <location>
        <begin position="26"/>
        <end position="44"/>
    </location>
</feature>
<reference evidence="2 3" key="1">
    <citation type="journal article" date="2014" name="Genome Announc.">
        <title>Draft Genome Sequence of the Antitrypanosomally Active Sponge-Associated Bacterium Actinokineospora sp. Strain EG49.</title>
        <authorList>
            <person name="Harjes J."/>
            <person name="Ryu T."/>
            <person name="Abdelmohsen U.R."/>
            <person name="Moitinho-Silva L."/>
            <person name="Horn H."/>
            <person name="Ravasi T."/>
            <person name="Hentschel U."/>
        </authorList>
    </citation>
    <scope>NUCLEOTIDE SEQUENCE [LARGE SCALE GENOMIC DNA]</scope>
    <source>
        <strain evidence="2 3">EG49</strain>
    </source>
</reference>
<proteinExistence type="predicted"/>
<dbReference type="AlphaFoldDB" id="W7J5C6"/>
<feature type="compositionally biased region" description="Basic residues" evidence="1">
    <location>
        <begin position="12"/>
        <end position="25"/>
    </location>
</feature>
<accession>W7J5C6</accession>
<gene>
    <name evidence="2" type="ORF">UO65_0512</name>
</gene>
<sequence>MPLAPIADSRPAHVRQARDLRRRHQSTCGHDTSKAAVTTRSTISVDCVHR</sequence>
<evidence type="ECO:0000256" key="1">
    <source>
        <dbReference type="SAM" id="MobiDB-lite"/>
    </source>
</evidence>
<name>W7J5C6_9PSEU</name>
<evidence type="ECO:0000313" key="3">
    <source>
        <dbReference type="Proteomes" id="UP000019277"/>
    </source>
</evidence>
<organism evidence="2 3">
    <name type="scientific">Actinokineospora spheciospongiae</name>
    <dbReference type="NCBI Taxonomy" id="909613"/>
    <lineage>
        <taxon>Bacteria</taxon>
        <taxon>Bacillati</taxon>
        <taxon>Actinomycetota</taxon>
        <taxon>Actinomycetes</taxon>
        <taxon>Pseudonocardiales</taxon>
        <taxon>Pseudonocardiaceae</taxon>
        <taxon>Actinokineospora</taxon>
    </lineage>
</organism>
<protein>
    <submittedName>
        <fullName evidence="2">Uncharacterized protein</fullName>
    </submittedName>
</protein>
<evidence type="ECO:0000313" key="2">
    <source>
        <dbReference type="EMBL" id="EWC64186.1"/>
    </source>
</evidence>
<feature type="region of interest" description="Disordered" evidence="1">
    <location>
        <begin position="1"/>
        <end position="50"/>
    </location>
</feature>
<dbReference type="EMBL" id="AYXG01000020">
    <property type="protein sequence ID" value="EWC64186.1"/>
    <property type="molecule type" value="Genomic_DNA"/>
</dbReference>